<keyword evidence="1" id="KW-0472">Membrane</keyword>
<organism evidence="2 3">
    <name type="scientific">Georgenia daeguensis</name>
    <dbReference type="NCBI Taxonomy" id="908355"/>
    <lineage>
        <taxon>Bacteria</taxon>
        <taxon>Bacillati</taxon>
        <taxon>Actinomycetota</taxon>
        <taxon>Actinomycetes</taxon>
        <taxon>Micrococcales</taxon>
        <taxon>Bogoriellaceae</taxon>
        <taxon>Georgenia</taxon>
    </lineage>
</organism>
<sequence length="163" mass="16504">MIVRRAWWRTGLALSAILVAPVVVAVLTGTAVFSACVPASGTWSEVALRLALLRPDAACPEGTLAPGGEPGQALTVVVAVALPALLAHLALASGAAGLVGSARRVMAAEVRRFVAVVVPGVAPVPGDDRAAPFLPAPLPLPVRTVVARRPLRRGPPRTQAAGA</sequence>
<dbReference type="Proteomes" id="UP001499841">
    <property type="component" value="Unassembled WGS sequence"/>
</dbReference>
<keyword evidence="1" id="KW-0812">Transmembrane</keyword>
<evidence type="ECO:0000313" key="2">
    <source>
        <dbReference type="EMBL" id="GAA4287050.1"/>
    </source>
</evidence>
<feature type="transmembrane region" description="Helical" evidence="1">
    <location>
        <begin position="73"/>
        <end position="99"/>
    </location>
</feature>
<name>A0ABP8ET10_9MICO</name>
<dbReference type="EMBL" id="BAABBA010000005">
    <property type="protein sequence ID" value="GAA4287050.1"/>
    <property type="molecule type" value="Genomic_DNA"/>
</dbReference>
<evidence type="ECO:0000256" key="1">
    <source>
        <dbReference type="SAM" id="Phobius"/>
    </source>
</evidence>
<keyword evidence="3" id="KW-1185">Reference proteome</keyword>
<gene>
    <name evidence="2" type="ORF">GCM10022262_14090</name>
</gene>
<accession>A0ABP8ET10</accession>
<dbReference type="RefSeq" id="WP_345039237.1">
    <property type="nucleotide sequence ID" value="NZ_BAABBA010000005.1"/>
</dbReference>
<protein>
    <submittedName>
        <fullName evidence="2">Uncharacterized protein</fullName>
    </submittedName>
</protein>
<proteinExistence type="predicted"/>
<reference evidence="3" key="1">
    <citation type="journal article" date="2019" name="Int. J. Syst. Evol. Microbiol.">
        <title>The Global Catalogue of Microorganisms (GCM) 10K type strain sequencing project: providing services to taxonomists for standard genome sequencing and annotation.</title>
        <authorList>
            <consortium name="The Broad Institute Genomics Platform"/>
            <consortium name="The Broad Institute Genome Sequencing Center for Infectious Disease"/>
            <person name="Wu L."/>
            <person name="Ma J."/>
        </authorList>
    </citation>
    <scope>NUCLEOTIDE SEQUENCE [LARGE SCALE GENOMIC DNA]</scope>
    <source>
        <strain evidence="3">JCM 17459</strain>
    </source>
</reference>
<comment type="caution">
    <text evidence="2">The sequence shown here is derived from an EMBL/GenBank/DDBJ whole genome shotgun (WGS) entry which is preliminary data.</text>
</comment>
<evidence type="ECO:0000313" key="3">
    <source>
        <dbReference type="Proteomes" id="UP001499841"/>
    </source>
</evidence>
<keyword evidence="1" id="KW-1133">Transmembrane helix</keyword>